<gene>
    <name evidence="1" type="ORF">T07_15111</name>
</gene>
<reference evidence="1 2" key="1">
    <citation type="submission" date="2015-01" db="EMBL/GenBank/DDBJ databases">
        <title>Evolution of Trichinella species and genotypes.</title>
        <authorList>
            <person name="Korhonen P.K."/>
            <person name="Edoardo P."/>
            <person name="Giuseppe L.R."/>
            <person name="Gasser R.B."/>
        </authorList>
    </citation>
    <scope>NUCLEOTIDE SEQUENCE [LARGE SCALE GENOMIC DNA]</scope>
    <source>
        <strain evidence="1">ISS37</strain>
    </source>
</reference>
<organism evidence="1 2">
    <name type="scientific">Trichinella nelsoni</name>
    <dbReference type="NCBI Taxonomy" id="6336"/>
    <lineage>
        <taxon>Eukaryota</taxon>
        <taxon>Metazoa</taxon>
        <taxon>Ecdysozoa</taxon>
        <taxon>Nematoda</taxon>
        <taxon>Enoplea</taxon>
        <taxon>Dorylaimia</taxon>
        <taxon>Trichinellida</taxon>
        <taxon>Trichinellidae</taxon>
        <taxon>Trichinella</taxon>
    </lineage>
</organism>
<dbReference type="AlphaFoldDB" id="A0A0V0RCH6"/>
<name>A0A0V0RCH6_9BILA</name>
<accession>A0A0V0RCH6</accession>
<keyword evidence="2" id="KW-1185">Reference proteome</keyword>
<dbReference type="EMBL" id="JYDL01000666">
    <property type="protein sequence ID" value="KRX12187.1"/>
    <property type="molecule type" value="Genomic_DNA"/>
</dbReference>
<evidence type="ECO:0000313" key="2">
    <source>
        <dbReference type="Proteomes" id="UP000054630"/>
    </source>
</evidence>
<protein>
    <submittedName>
        <fullName evidence="1">Uncharacterized protein</fullName>
    </submittedName>
</protein>
<comment type="caution">
    <text evidence="1">The sequence shown here is derived from an EMBL/GenBank/DDBJ whole genome shotgun (WGS) entry which is preliminary data.</text>
</comment>
<sequence length="80" mass="8519">MNGLYGNGLHDCMTWKNAALPSCFGLGLTYKTPVPPGNCDKIMNKLLGVEGSPVSVHQSPFQSGGNVVKRGSVHHVKINL</sequence>
<dbReference type="Proteomes" id="UP000054630">
    <property type="component" value="Unassembled WGS sequence"/>
</dbReference>
<proteinExistence type="predicted"/>
<evidence type="ECO:0000313" key="1">
    <source>
        <dbReference type="EMBL" id="KRX12187.1"/>
    </source>
</evidence>